<evidence type="ECO:0000313" key="2">
    <source>
        <dbReference type="Proteomes" id="UP001237642"/>
    </source>
</evidence>
<organism evidence="1 2">
    <name type="scientific">Heracleum sosnowskyi</name>
    <dbReference type="NCBI Taxonomy" id="360622"/>
    <lineage>
        <taxon>Eukaryota</taxon>
        <taxon>Viridiplantae</taxon>
        <taxon>Streptophyta</taxon>
        <taxon>Embryophyta</taxon>
        <taxon>Tracheophyta</taxon>
        <taxon>Spermatophyta</taxon>
        <taxon>Magnoliopsida</taxon>
        <taxon>eudicotyledons</taxon>
        <taxon>Gunneridae</taxon>
        <taxon>Pentapetalae</taxon>
        <taxon>asterids</taxon>
        <taxon>campanulids</taxon>
        <taxon>Apiales</taxon>
        <taxon>Apiaceae</taxon>
        <taxon>Apioideae</taxon>
        <taxon>apioid superclade</taxon>
        <taxon>Tordylieae</taxon>
        <taxon>Tordyliinae</taxon>
        <taxon>Heracleum</taxon>
    </lineage>
</organism>
<keyword evidence="2" id="KW-1185">Reference proteome</keyword>
<name>A0AAD8MNR8_9APIA</name>
<dbReference type="AlphaFoldDB" id="A0AAD8MNR8"/>
<accession>A0AAD8MNR8</accession>
<dbReference type="EMBL" id="JAUIZM010000005">
    <property type="protein sequence ID" value="KAK1383475.1"/>
    <property type="molecule type" value="Genomic_DNA"/>
</dbReference>
<gene>
    <name evidence="1" type="ORF">POM88_021210</name>
</gene>
<dbReference type="Proteomes" id="UP001237642">
    <property type="component" value="Unassembled WGS sequence"/>
</dbReference>
<reference evidence="1" key="1">
    <citation type="submission" date="2023-02" db="EMBL/GenBank/DDBJ databases">
        <title>Genome of toxic invasive species Heracleum sosnowskyi carries increased number of genes despite the absence of recent whole-genome duplications.</title>
        <authorList>
            <person name="Schelkunov M."/>
            <person name="Shtratnikova V."/>
            <person name="Makarenko M."/>
            <person name="Klepikova A."/>
            <person name="Omelchenko D."/>
            <person name="Novikova G."/>
            <person name="Obukhova E."/>
            <person name="Bogdanov V."/>
            <person name="Penin A."/>
            <person name="Logacheva M."/>
        </authorList>
    </citation>
    <scope>NUCLEOTIDE SEQUENCE</scope>
    <source>
        <strain evidence="1">Hsosn_3</strain>
        <tissue evidence="1">Leaf</tissue>
    </source>
</reference>
<proteinExistence type="predicted"/>
<sequence>MACYCTNSFHRKIATASLHQTTDSHREVSGATSISFDDSILRKEFNSPHGVSVTATNMLARNSLDEKYGKSSKSNIERKSKGWISFRVSSKEPCINTEALVPQLPSYDTTENPLAMSRPQIIGQAH</sequence>
<protein>
    <submittedName>
        <fullName evidence="1">Uncharacterized protein</fullName>
    </submittedName>
</protein>
<evidence type="ECO:0000313" key="1">
    <source>
        <dbReference type="EMBL" id="KAK1383475.1"/>
    </source>
</evidence>
<comment type="caution">
    <text evidence="1">The sequence shown here is derived from an EMBL/GenBank/DDBJ whole genome shotgun (WGS) entry which is preliminary data.</text>
</comment>
<reference evidence="1" key="2">
    <citation type="submission" date="2023-05" db="EMBL/GenBank/DDBJ databases">
        <authorList>
            <person name="Schelkunov M.I."/>
        </authorList>
    </citation>
    <scope>NUCLEOTIDE SEQUENCE</scope>
    <source>
        <strain evidence="1">Hsosn_3</strain>
        <tissue evidence="1">Leaf</tissue>
    </source>
</reference>